<sequence>MDPQPHYPMDYLCALHHTPTPTTLNTLLNATTSPPRFVYGVLKLPTALKYILDEPQSTDMVSRMTRATLAGYKLYLPSPHDPPVMLPSRDPGDAVEGMLIFGLNEEQRNVIYEFEAGLMELVGVKVRVEVFEGVEEDVVTRSEREVDAGAFAWKDGACEEGLVPVVGTNWEVDEFVAGAFYENMRRAQMARLLE</sequence>
<organism evidence="2 3">
    <name type="scientific">Aspergillus heteromorphus CBS 117.55</name>
    <dbReference type="NCBI Taxonomy" id="1448321"/>
    <lineage>
        <taxon>Eukaryota</taxon>
        <taxon>Fungi</taxon>
        <taxon>Dikarya</taxon>
        <taxon>Ascomycota</taxon>
        <taxon>Pezizomycotina</taxon>
        <taxon>Eurotiomycetes</taxon>
        <taxon>Eurotiomycetidae</taxon>
        <taxon>Eurotiales</taxon>
        <taxon>Aspergillaceae</taxon>
        <taxon>Aspergillus</taxon>
        <taxon>Aspergillus subgen. Circumdati</taxon>
    </lineage>
</organism>
<dbReference type="GeneID" id="37060437"/>
<dbReference type="Gene3D" id="3.10.490.10">
    <property type="entry name" value="Gamma-glutamyl cyclotransferase-like"/>
    <property type="match status" value="1"/>
</dbReference>
<feature type="domain" description="Gamma-glutamylcyclotransferase AIG2-like" evidence="1">
    <location>
        <begin position="37"/>
        <end position="170"/>
    </location>
</feature>
<proteinExistence type="predicted"/>
<name>A0A317V8G5_9EURO</name>
<evidence type="ECO:0000313" key="2">
    <source>
        <dbReference type="EMBL" id="PWY69132.1"/>
    </source>
</evidence>
<reference evidence="2 3" key="1">
    <citation type="submission" date="2016-12" db="EMBL/GenBank/DDBJ databases">
        <title>The genomes of Aspergillus section Nigri reveals drivers in fungal speciation.</title>
        <authorList>
            <consortium name="DOE Joint Genome Institute"/>
            <person name="Vesth T.C."/>
            <person name="Nybo J."/>
            <person name="Theobald S."/>
            <person name="Brandl J."/>
            <person name="Frisvad J.C."/>
            <person name="Nielsen K.F."/>
            <person name="Lyhne E.K."/>
            <person name="Kogle M.E."/>
            <person name="Kuo A."/>
            <person name="Riley R."/>
            <person name="Clum A."/>
            <person name="Nolan M."/>
            <person name="Lipzen A."/>
            <person name="Salamov A."/>
            <person name="Henrissat B."/>
            <person name="Wiebenga A."/>
            <person name="De Vries R.P."/>
            <person name="Grigoriev I.V."/>
            <person name="Mortensen U.H."/>
            <person name="Andersen M.R."/>
            <person name="Baker S.E."/>
        </authorList>
    </citation>
    <scope>NUCLEOTIDE SEQUENCE [LARGE SCALE GENOMIC DNA]</scope>
    <source>
        <strain evidence="2 3">CBS 117.55</strain>
    </source>
</reference>
<dbReference type="EMBL" id="MSFL01000034">
    <property type="protein sequence ID" value="PWY69132.1"/>
    <property type="molecule type" value="Genomic_DNA"/>
</dbReference>
<dbReference type="InterPro" id="IPR013024">
    <property type="entry name" value="GGCT-like"/>
</dbReference>
<dbReference type="RefSeq" id="XP_025395488.1">
    <property type="nucleotide sequence ID" value="XM_025538200.1"/>
</dbReference>
<dbReference type="InterPro" id="IPR036568">
    <property type="entry name" value="GGCT-like_sf"/>
</dbReference>
<comment type="caution">
    <text evidence="2">The sequence shown here is derived from an EMBL/GenBank/DDBJ whole genome shotgun (WGS) entry which is preliminary data.</text>
</comment>
<dbReference type="CDD" id="cd06661">
    <property type="entry name" value="GGCT_like"/>
    <property type="match status" value="1"/>
</dbReference>
<dbReference type="AlphaFoldDB" id="A0A317V8G5"/>
<dbReference type="InterPro" id="IPR009288">
    <property type="entry name" value="AIG2-like_dom"/>
</dbReference>
<gene>
    <name evidence="2" type="ORF">BO70DRAFT_150377</name>
</gene>
<dbReference type="OrthoDB" id="1044435at2759"/>
<dbReference type="VEuPathDB" id="FungiDB:BO70DRAFT_150377"/>
<dbReference type="Pfam" id="PF06094">
    <property type="entry name" value="GGACT"/>
    <property type="match status" value="1"/>
</dbReference>
<accession>A0A317V8G5</accession>
<evidence type="ECO:0000313" key="3">
    <source>
        <dbReference type="Proteomes" id="UP000247233"/>
    </source>
</evidence>
<keyword evidence="3" id="KW-1185">Reference proteome</keyword>
<evidence type="ECO:0000259" key="1">
    <source>
        <dbReference type="Pfam" id="PF06094"/>
    </source>
</evidence>
<protein>
    <recommendedName>
        <fullName evidence="1">Gamma-glutamylcyclotransferase AIG2-like domain-containing protein</fullName>
    </recommendedName>
</protein>
<dbReference type="SUPFAM" id="SSF110857">
    <property type="entry name" value="Gamma-glutamyl cyclotransferase-like"/>
    <property type="match status" value="1"/>
</dbReference>
<dbReference type="Proteomes" id="UP000247233">
    <property type="component" value="Unassembled WGS sequence"/>
</dbReference>